<evidence type="ECO:0000313" key="2">
    <source>
        <dbReference type="EMBL" id="MVB09688.1"/>
    </source>
</evidence>
<dbReference type="InterPro" id="IPR002826">
    <property type="entry name" value="MptE-like"/>
</dbReference>
<dbReference type="AlphaFoldDB" id="A0A6N8HVI1"/>
<evidence type="ECO:0000313" key="3">
    <source>
        <dbReference type="Proteomes" id="UP000469440"/>
    </source>
</evidence>
<feature type="domain" description="6-hydroxymethylpterin diphosphokinase MptE-like" evidence="1">
    <location>
        <begin position="214"/>
        <end position="385"/>
    </location>
</feature>
<organism evidence="2 3">
    <name type="scientific">Caproicibacter fermentans</name>
    <dbReference type="NCBI Taxonomy" id="2576756"/>
    <lineage>
        <taxon>Bacteria</taxon>
        <taxon>Bacillati</taxon>
        <taxon>Bacillota</taxon>
        <taxon>Clostridia</taxon>
        <taxon>Eubacteriales</taxon>
        <taxon>Acutalibacteraceae</taxon>
        <taxon>Caproicibacter</taxon>
    </lineage>
</organism>
<accession>A0A6N8HVI1</accession>
<gene>
    <name evidence="2" type="ORF">CAFE_03530</name>
</gene>
<dbReference type="PANTHER" id="PTHR41786:SF1">
    <property type="entry name" value="6-HYDROXYMETHYLPTERIN DIPHOSPHOKINASE MPTE-LIKE DOMAIN-CONTAINING PROTEIN"/>
    <property type="match status" value="1"/>
</dbReference>
<evidence type="ECO:0000259" key="1">
    <source>
        <dbReference type="Pfam" id="PF01973"/>
    </source>
</evidence>
<keyword evidence="3" id="KW-1185">Reference proteome</keyword>
<dbReference type="EMBL" id="VWXL01000012">
    <property type="protein sequence ID" value="MVB09688.1"/>
    <property type="molecule type" value="Genomic_DNA"/>
</dbReference>
<comment type="caution">
    <text evidence="2">The sequence shown here is derived from an EMBL/GenBank/DDBJ whole genome shotgun (WGS) entry which is preliminary data.</text>
</comment>
<dbReference type="PANTHER" id="PTHR41786">
    <property type="entry name" value="MOTILITY ACCESSORY FACTOR MAF"/>
    <property type="match status" value="1"/>
</dbReference>
<proteinExistence type="predicted"/>
<name>A0A6N8HVI1_9FIRM</name>
<reference evidence="2 3" key="1">
    <citation type="submission" date="2019-09" db="EMBL/GenBank/DDBJ databases">
        <title>Genome sequence of Clostridium sp. EA1.</title>
        <authorList>
            <person name="Poehlein A."/>
            <person name="Bengelsdorf F.R."/>
            <person name="Daniel R."/>
        </authorList>
    </citation>
    <scope>NUCLEOTIDE SEQUENCE [LARGE SCALE GENOMIC DNA]</scope>
    <source>
        <strain evidence="2 3">EA1</strain>
    </source>
</reference>
<dbReference type="Pfam" id="PF01973">
    <property type="entry name" value="MptE-like"/>
    <property type="match status" value="1"/>
</dbReference>
<sequence length="641" mass="73273">MKTAKPDETKEMYEKNLALLSPWLKASMSEISDSELREKIEVTYNEEGYPVCRYRQGDVSFHITSEHPIREAKTWYQSIAPGGPAEVFLYGTGFGYALFELFAHKEPHTLVVVFEQDRYLFKAMLYYFDLSQLIQENKIVFLIGDSSYFREAFQELFYNMLFFGVTHPAVVLSLPAVRNFKTEYLEIHRYLFRDLCFLSSLLGNSHQDNMTGLRNMLANVREILENPYPSCLKEKYRNVPAFIISNGPSLDRSIQKLKGIHGKALILCVESAIVPLTKSGITPDILAIVERTKYTYLYHFKDRNYSPDIALLALAVTDPRVFRSFAGEKIPILRKGEDLNRWFNQNLGDGSELDAGANVSHFATCIAMYLGADPIIFVGQDFAYGPDGLTHSKDAVISQETGKQARERIHAIPTVYVEGNSGTMIPSNRLWADFRLGLEHIIEDHPEHRFYNATDGGARIHGADRAELGELIRQYCVEPIPSRVGELISEYKANISIAERRTRLGGFITDVERYAVLFRNLAKEMNLKKLKCDKMLLLCSREKEQDRRTLEEAYQENIDAFHQFAENVLCRTFFQQLKCAYFHLLDRLGTVDTPEKTAQAFSLQSRFYNDLRVVCQSLSVTLAEAADSLRAFSEEPREKAV</sequence>
<dbReference type="RefSeq" id="WP_166525044.1">
    <property type="nucleotide sequence ID" value="NZ_VWXL01000012.1"/>
</dbReference>
<protein>
    <recommendedName>
        <fullName evidence="1">6-hydroxymethylpterin diphosphokinase MptE-like domain-containing protein</fullName>
    </recommendedName>
</protein>
<dbReference type="Proteomes" id="UP000469440">
    <property type="component" value="Unassembled WGS sequence"/>
</dbReference>